<reference evidence="2 3" key="1">
    <citation type="submission" date="2024-11" db="EMBL/GenBank/DDBJ databases">
        <title>Adaptive evolution of stress response genes in parasites aligns with host niche diversity.</title>
        <authorList>
            <person name="Hahn C."/>
            <person name="Resl P."/>
        </authorList>
    </citation>
    <scope>NUCLEOTIDE SEQUENCE [LARGE SCALE GENOMIC DNA]</scope>
    <source>
        <strain evidence="2">EGGRZ-B1_66</strain>
        <tissue evidence="2">Body</tissue>
    </source>
</reference>
<evidence type="ECO:0000256" key="1">
    <source>
        <dbReference type="SAM" id="MobiDB-lite"/>
    </source>
</evidence>
<feature type="compositionally biased region" description="Polar residues" evidence="1">
    <location>
        <begin position="45"/>
        <end position="68"/>
    </location>
</feature>
<dbReference type="Proteomes" id="UP001626550">
    <property type="component" value="Unassembled WGS sequence"/>
</dbReference>
<accession>A0ABD2QFB8</accession>
<feature type="compositionally biased region" description="Acidic residues" evidence="1">
    <location>
        <begin position="72"/>
        <end position="81"/>
    </location>
</feature>
<evidence type="ECO:0000313" key="3">
    <source>
        <dbReference type="Proteomes" id="UP001626550"/>
    </source>
</evidence>
<sequence length="113" mass="13295">MNLNTFLQRTRDRFVRQLASTAQTKDVVPTVQDNVVKFTEKAQQPRDSQSDELTNRLSSNVTRAQSFQKLPEEDEDDLDDVEFSNLTDQERRLMKEVPVMKRFLLDSYKYESC</sequence>
<keyword evidence="3" id="KW-1185">Reference proteome</keyword>
<comment type="caution">
    <text evidence="2">The sequence shown here is derived from an EMBL/GenBank/DDBJ whole genome shotgun (WGS) entry which is preliminary data.</text>
</comment>
<evidence type="ECO:0000313" key="2">
    <source>
        <dbReference type="EMBL" id="KAL3318225.1"/>
    </source>
</evidence>
<organism evidence="2 3">
    <name type="scientific">Cichlidogyrus casuarinus</name>
    <dbReference type="NCBI Taxonomy" id="1844966"/>
    <lineage>
        <taxon>Eukaryota</taxon>
        <taxon>Metazoa</taxon>
        <taxon>Spiralia</taxon>
        <taxon>Lophotrochozoa</taxon>
        <taxon>Platyhelminthes</taxon>
        <taxon>Monogenea</taxon>
        <taxon>Monopisthocotylea</taxon>
        <taxon>Dactylogyridea</taxon>
        <taxon>Ancyrocephalidae</taxon>
        <taxon>Cichlidogyrus</taxon>
    </lineage>
</organism>
<protein>
    <submittedName>
        <fullName evidence="2">Uncharacterized protein</fullName>
    </submittedName>
</protein>
<dbReference type="EMBL" id="JBJKFK010000271">
    <property type="protein sequence ID" value="KAL3318225.1"/>
    <property type="molecule type" value="Genomic_DNA"/>
</dbReference>
<proteinExistence type="predicted"/>
<name>A0ABD2QFB8_9PLAT</name>
<gene>
    <name evidence="2" type="ORF">Ciccas_003116</name>
</gene>
<feature type="region of interest" description="Disordered" evidence="1">
    <location>
        <begin position="39"/>
        <end position="81"/>
    </location>
</feature>
<dbReference type="AlphaFoldDB" id="A0ABD2QFB8"/>